<gene>
    <name evidence="1" type="ORF">SARC_10721</name>
</gene>
<dbReference type="Proteomes" id="UP000054560">
    <property type="component" value="Unassembled WGS sequence"/>
</dbReference>
<protein>
    <submittedName>
        <fullName evidence="1">Uncharacterized protein</fullName>
    </submittedName>
</protein>
<dbReference type="EMBL" id="KQ242957">
    <property type="protein sequence ID" value="KNC76799.1"/>
    <property type="molecule type" value="Genomic_DNA"/>
</dbReference>
<accession>A0A0L0FJ38</accession>
<evidence type="ECO:0000313" key="2">
    <source>
        <dbReference type="Proteomes" id="UP000054560"/>
    </source>
</evidence>
<dbReference type="RefSeq" id="XP_014150701.1">
    <property type="nucleotide sequence ID" value="XM_014295226.1"/>
</dbReference>
<dbReference type="SMART" id="SM00320">
    <property type="entry name" value="WD40"/>
    <property type="match status" value="1"/>
</dbReference>
<proteinExistence type="predicted"/>
<keyword evidence="2" id="KW-1185">Reference proteome</keyword>
<dbReference type="GeneID" id="25911225"/>
<name>A0A0L0FJ38_9EUKA</name>
<sequence length="96" mass="10655">MSWQCMSLLVRRDGHLVALETCNVLLREGDAKLVETEDAKKVITLECDQTAVRDIVFDPMGEYVATASASGMARVFEINGTRVYEESLIEKTDVAT</sequence>
<dbReference type="InterPro" id="IPR015943">
    <property type="entry name" value="WD40/YVTN_repeat-like_dom_sf"/>
</dbReference>
<organism evidence="1 2">
    <name type="scientific">Sphaeroforma arctica JP610</name>
    <dbReference type="NCBI Taxonomy" id="667725"/>
    <lineage>
        <taxon>Eukaryota</taxon>
        <taxon>Ichthyosporea</taxon>
        <taxon>Ichthyophonida</taxon>
        <taxon>Sphaeroforma</taxon>
    </lineage>
</organism>
<evidence type="ECO:0000313" key="1">
    <source>
        <dbReference type="EMBL" id="KNC76799.1"/>
    </source>
</evidence>
<dbReference type="InterPro" id="IPR001680">
    <property type="entry name" value="WD40_rpt"/>
</dbReference>
<dbReference type="SUPFAM" id="SSF50978">
    <property type="entry name" value="WD40 repeat-like"/>
    <property type="match status" value="1"/>
</dbReference>
<dbReference type="AlphaFoldDB" id="A0A0L0FJ38"/>
<dbReference type="InterPro" id="IPR036322">
    <property type="entry name" value="WD40_repeat_dom_sf"/>
</dbReference>
<reference evidence="1 2" key="1">
    <citation type="submission" date="2011-02" db="EMBL/GenBank/DDBJ databases">
        <title>The Genome Sequence of Sphaeroforma arctica JP610.</title>
        <authorList>
            <consortium name="The Broad Institute Genome Sequencing Platform"/>
            <person name="Russ C."/>
            <person name="Cuomo C."/>
            <person name="Young S.K."/>
            <person name="Zeng Q."/>
            <person name="Gargeya S."/>
            <person name="Alvarado L."/>
            <person name="Berlin A."/>
            <person name="Chapman S.B."/>
            <person name="Chen Z."/>
            <person name="Freedman E."/>
            <person name="Gellesch M."/>
            <person name="Goldberg J."/>
            <person name="Griggs A."/>
            <person name="Gujja S."/>
            <person name="Heilman E."/>
            <person name="Heiman D."/>
            <person name="Howarth C."/>
            <person name="Mehta T."/>
            <person name="Neiman D."/>
            <person name="Pearson M."/>
            <person name="Roberts A."/>
            <person name="Saif S."/>
            <person name="Shea T."/>
            <person name="Shenoy N."/>
            <person name="Sisk P."/>
            <person name="Stolte C."/>
            <person name="Sykes S."/>
            <person name="White J."/>
            <person name="Yandava C."/>
            <person name="Burger G."/>
            <person name="Gray M.W."/>
            <person name="Holland P.W.H."/>
            <person name="King N."/>
            <person name="Lang F.B.F."/>
            <person name="Roger A.J."/>
            <person name="Ruiz-Trillo I."/>
            <person name="Haas B."/>
            <person name="Nusbaum C."/>
            <person name="Birren B."/>
        </authorList>
    </citation>
    <scope>NUCLEOTIDE SEQUENCE [LARGE SCALE GENOMIC DNA]</scope>
    <source>
        <strain evidence="1 2">JP610</strain>
    </source>
</reference>
<dbReference type="Gene3D" id="2.130.10.10">
    <property type="entry name" value="YVTN repeat-like/Quinoprotein amine dehydrogenase"/>
    <property type="match status" value="1"/>
</dbReference>